<dbReference type="PROSITE" id="PS50125">
    <property type="entry name" value="GUANYLATE_CYCLASE_2"/>
    <property type="match status" value="1"/>
</dbReference>
<dbReference type="EMBL" id="CAAHDG010000006">
    <property type="protein sequence ID" value="VGM43288.1"/>
    <property type="molecule type" value="Genomic_DNA"/>
</dbReference>
<dbReference type="GO" id="GO:0009190">
    <property type="term" value="P:cyclic nucleotide biosynthetic process"/>
    <property type="evidence" value="ECO:0007669"/>
    <property type="project" value="InterPro"/>
</dbReference>
<dbReference type="CDD" id="cd07302">
    <property type="entry name" value="CHD"/>
    <property type="match status" value="1"/>
</dbReference>
<evidence type="ECO:0000259" key="1">
    <source>
        <dbReference type="PROSITE" id="PS50125"/>
    </source>
</evidence>
<accession>A0A486UYK7</accession>
<proteinExistence type="predicted"/>
<sequence length="452" mass="50991">MSIKNIYSNLERSLEKTISESRARSRDLVKADSAFDSASGLEGLGKSFDFLNDAVAMESIQESVVNQHYGVKEIVRGKFGKHGKLMPTFGCHPDFSNMKEGELRNGYAITMFMDIIGSTKLGVIFTPDIVFRIKNDIIRCTIETVNSFDGHVHRIMGDAVMAFFRSDINTQEGRIADSAVDAINCATYLIEMFKSVVIPKLNDLGVDENLGIRIGIDYGANDQVVWGVYGYQESREVTATSFFVDVAAKLQQKAPKNCIMIGDSLAQLLGLDDNQLSIKTVTKSNETVPVKYITPNYKDAQGNPINYKQFVLKNEFYLKLLPTSIEEESFYIRASLKDDEDDVSDDEYYPCSRTIKKGRGISFKGYFHSGTLYKNPRFKFRVVNTGSEASKNLNNGNHEAFENATFSSADKRYFAKHWEETAYKGLHHMYVSFWDGEQPITNEQCFSVFINE</sequence>
<dbReference type="InterPro" id="IPR040511">
    <property type="entry name" value="AGS_C"/>
</dbReference>
<evidence type="ECO:0000313" key="2">
    <source>
        <dbReference type="EMBL" id="VGM43288.1"/>
    </source>
</evidence>
<dbReference type="Pfam" id="PF18134">
    <property type="entry name" value="AGS_C"/>
    <property type="match status" value="1"/>
</dbReference>
<dbReference type="SUPFAM" id="SSF55073">
    <property type="entry name" value="Nucleotide cyclase"/>
    <property type="match status" value="1"/>
</dbReference>
<gene>
    <name evidence="2" type="ORF">SAMEA4873561_02417</name>
</gene>
<feature type="domain" description="Guanylate cyclase" evidence="1">
    <location>
        <begin position="109"/>
        <end position="251"/>
    </location>
</feature>
<dbReference type="GO" id="GO:0004016">
    <property type="term" value="F:adenylate cyclase activity"/>
    <property type="evidence" value="ECO:0007669"/>
    <property type="project" value="UniProtKB-ARBA"/>
</dbReference>
<dbReference type="Pfam" id="PF00211">
    <property type="entry name" value="Guanylate_cyc"/>
    <property type="match status" value="1"/>
</dbReference>
<dbReference type="InterPro" id="IPR050697">
    <property type="entry name" value="Adenylyl/Guanylyl_Cyclase_3/4"/>
</dbReference>
<name>A0A486UYK7_KLEPN</name>
<dbReference type="Gene3D" id="3.30.70.1230">
    <property type="entry name" value="Nucleotide cyclase"/>
    <property type="match status" value="1"/>
</dbReference>
<dbReference type="GO" id="GO:0035556">
    <property type="term" value="P:intracellular signal transduction"/>
    <property type="evidence" value="ECO:0007669"/>
    <property type="project" value="InterPro"/>
</dbReference>
<dbReference type="PANTHER" id="PTHR43081:SF1">
    <property type="entry name" value="ADENYLATE CYCLASE, TERMINAL-DIFFERENTIATION SPECIFIC"/>
    <property type="match status" value="1"/>
</dbReference>
<protein>
    <submittedName>
        <fullName evidence="2">Adenylate and Guanylate cyclase catalytic domain</fullName>
    </submittedName>
</protein>
<dbReference type="PANTHER" id="PTHR43081">
    <property type="entry name" value="ADENYLATE CYCLASE, TERMINAL-DIFFERENTIATION SPECIFIC-RELATED"/>
    <property type="match status" value="1"/>
</dbReference>
<dbReference type="InterPro" id="IPR001054">
    <property type="entry name" value="A/G_cyclase"/>
</dbReference>
<reference evidence="2" key="1">
    <citation type="submission" date="2019-03" db="EMBL/GenBank/DDBJ databases">
        <authorList>
            <consortium name="Pathogen Informatics"/>
        </authorList>
    </citation>
    <scope>NUCLEOTIDE SEQUENCE</scope>
    <source>
        <strain evidence="2">5012STDY7626360</strain>
    </source>
</reference>
<dbReference type="InterPro" id="IPR029787">
    <property type="entry name" value="Nucleotide_cyclase"/>
</dbReference>
<dbReference type="RefSeq" id="WP_032420018.1">
    <property type="nucleotide sequence ID" value="NZ_CABGRS010000022.1"/>
</dbReference>
<organism evidence="2">
    <name type="scientific">Klebsiella pneumoniae</name>
    <dbReference type="NCBI Taxonomy" id="573"/>
    <lineage>
        <taxon>Bacteria</taxon>
        <taxon>Pseudomonadati</taxon>
        <taxon>Pseudomonadota</taxon>
        <taxon>Gammaproteobacteria</taxon>
        <taxon>Enterobacterales</taxon>
        <taxon>Enterobacteriaceae</taxon>
        <taxon>Klebsiella/Raoultella group</taxon>
        <taxon>Klebsiella</taxon>
        <taxon>Klebsiella pneumoniae complex</taxon>
    </lineage>
</organism>
<dbReference type="AlphaFoldDB" id="A0A486UYK7"/>